<dbReference type="AlphaFoldDB" id="A0A1E1LAA9"/>
<name>A0A1E1LAA9_9HELO</name>
<proteinExistence type="predicted"/>
<feature type="chain" id="PRO_5009446965" evidence="1">
    <location>
        <begin position="22"/>
        <end position="258"/>
    </location>
</feature>
<dbReference type="Proteomes" id="UP000178129">
    <property type="component" value="Unassembled WGS sequence"/>
</dbReference>
<feature type="signal peptide" evidence="1">
    <location>
        <begin position="1"/>
        <end position="21"/>
    </location>
</feature>
<reference evidence="3" key="1">
    <citation type="submission" date="2016-03" db="EMBL/GenBank/DDBJ databases">
        <authorList>
            <person name="Ploux O."/>
        </authorList>
    </citation>
    <scope>NUCLEOTIDE SEQUENCE [LARGE SCALE GENOMIC DNA]</scope>
    <source>
        <strain evidence="3">UK7</strain>
    </source>
</reference>
<dbReference type="EMBL" id="FJUW01000042">
    <property type="protein sequence ID" value="CZT07480.1"/>
    <property type="molecule type" value="Genomic_DNA"/>
</dbReference>
<sequence length="258" mass="28274">MYLQPRIHGLLIFILSTLVRTYDVATELEPKGPLGIRLDYNVAMQAGTAERNDVIRTVVFTSHLKFEHDVNAFSDGQLVQMAFDAYNEMLVEAAQYDFHKTRATPSVMTVLAIEKEIFMASSQKGQGSFIHNFPHSPVSKSLAVCQAIFSDRTSKNRYHENQAKCGEIMAAHSFFRANPSFADLKGLGGRTISVDRLKGTEPLAIKEPCGTGIANVWGCDLFVENQGLAEVPKGTSPTPYELNAVAGVATIGQFPLCS</sequence>
<evidence type="ECO:0000313" key="3">
    <source>
        <dbReference type="Proteomes" id="UP000178129"/>
    </source>
</evidence>
<comment type="caution">
    <text evidence="2">The sequence shown here is derived from an EMBL/GenBank/DDBJ whole genome shotgun (WGS) entry which is preliminary data.</text>
</comment>
<keyword evidence="3" id="KW-1185">Reference proteome</keyword>
<keyword evidence="1" id="KW-0732">Signal</keyword>
<protein>
    <submittedName>
        <fullName evidence="2">Uncharacterized protein</fullName>
    </submittedName>
</protein>
<dbReference type="InParanoid" id="A0A1E1LAA9"/>
<gene>
    <name evidence="2" type="ORF">RCO7_09752</name>
</gene>
<evidence type="ECO:0000256" key="1">
    <source>
        <dbReference type="SAM" id="SignalP"/>
    </source>
</evidence>
<organism evidence="2 3">
    <name type="scientific">Rhynchosporium graminicola</name>
    <dbReference type="NCBI Taxonomy" id="2792576"/>
    <lineage>
        <taxon>Eukaryota</taxon>
        <taxon>Fungi</taxon>
        <taxon>Dikarya</taxon>
        <taxon>Ascomycota</taxon>
        <taxon>Pezizomycotina</taxon>
        <taxon>Leotiomycetes</taxon>
        <taxon>Helotiales</taxon>
        <taxon>Ploettnerulaceae</taxon>
        <taxon>Rhynchosporium</taxon>
    </lineage>
</organism>
<evidence type="ECO:0000313" key="2">
    <source>
        <dbReference type="EMBL" id="CZT07480.1"/>
    </source>
</evidence>
<accession>A0A1E1LAA9</accession>